<feature type="transmembrane region" description="Helical" evidence="8">
    <location>
        <begin position="101"/>
        <end position="121"/>
    </location>
</feature>
<evidence type="ECO:0000256" key="6">
    <source>
        <dbReference type="ARBA" id="ARBA00023136"/>
    </source>
</evidence>
<keyword evidence="2 7" id="KW-1003">Cell membrane</keyword>
<dbReference type="NCBIfam" id="TIGR01109">
    <property type="entry name" value="Na_pump_decarbB"/>
    <property type="match status" value="1"/>
</dbReference>
<keyword evidence="7" id="KW-0406">Ion transport</keyword>
<feature type="transmembrane region" description="Helical" evidence="8">
    <location>
        <begin position="75"/>
        <end position="94"/>
    </location>
</feature>
<organism evidence="9 10">
    <name type="scientific">Qingrenia yutianensis</name>
    <dbReference type="NCBI Taxonomy" id="2763676"/>
    <lineage>
        <taxon>Bacteria</taxon>
        <taxon>Bacillati</taxon>
        <taxon>Bacillota</taxon>
        <taxon>Clostridia</taxon>
        <taxon>Eubacteriales</taxon>
        <taxon>Oscillospiraceae</taxon>
        <taxon>Qingrenia</taxon>
    </lineage>
</organism>
<protein>
    <submittedName>
        <fullName evidence="9">Sodium ion-translocating decarboxylase subunit beta</fullName>
    </submittedName>
</protein>
<feature type="transmembrane region" description="Helical" evidence="8">
    <location>
        <begin position="37"/>
        <end position="55"/>
    </location>
</feature>
<keyword evidence="3 8" id="KW-0812">Transmembrane</keyword>
<comment type="subcellular location">
    <subcellularLocation>
        <location evidence="1">Cell membrane</location>
        <topology evidence="1">Multi-pass membrane protein</topology>
    </subcellularLocation>
</comment>
<gene>
    <name evidence="9" type="ORF">H8706_08180</name>
</gene>
<keyword evidence="7" id="KW-0739">Sodium transport</keyword>
<evidence type="ECO:0000256" key="8">
    <source>
        <dbReference type="SAM" id="Phobius"/>
    </source>
</evidence>
<feature type="transmembrane region" description="Helical" evidence="8">
    <location>
        <begin position="200"/>
        <end position="226"/>
    </location>
</feature>
<feature type="transmembrane region" description="Helical" evidence="8">
    <location>
        <begin position="12"/>
        <end position="30"/>
    </location>
</feature>
<keyword evidence="10" id="KW-1185">Reference proteome</keyword>
<reference evidence="9" key="1">
    <citation type="submission" date="2020-08" db="EMBL/GenBank/DDBJ databases">
        <title>Genome public.</title>
        <authorList>
            <person name="Liu C."/>
            <person name="Sun Q."/>
        </authorList>
    </citation>
    <scope>NUCLEOTIDE SEQUENCE</scope>
    <source>
        <strain evidence="9">NSJ-50</strain>
    </source>
</reference>
<feature type="transmembrane region" description="Helical" evidence="8">
    <location>
        <begin position="151"/>
        <end position="179"/>
    </location>
</feature>
<name>A0A926F9M4_9FIRM</name>
<dbReference type="Pfam" id="PF03977">
    <property type="entry name" value="OAD_beta"/>
    <property type="match status" value="1"/>
</dbReference>
<evidence type="ECO:0000256" key="2">
    <source>
        <dbReference type="ARBA" id="ARBA00022475"/>
    </source>
</evidence>
<feature type="transmembrane region" description="Helical" evidence="8">
    <location>
        <begin position="274"/>
        <end position="295"/>
    </location>
</feature>
<evidence type="ECO:0000313" key="9">
    <source>
        <dbReference type="EMBL" id="MBC8596843.1"/>
    </source>
</evidence>
<dbReference type="InterPro" id="IPR005661">
    <property type="entry name" value="OadB_MmdB"/>
</dbReference>
<evidence type="ECO:0000256" key="1">
    <source>
        <dbReference type="ARBA" id="ARBA00004651"/>
    </source>
</evidence>
<dbReference type="PANTHER" id="PTHR35806:SF1">
    <property type="entry name" value="OXALOACETATE DECARBOXYLASE BETA CHAIN 2"/>
    <property type="match status" value="1"/>
</dbReference>
<dbReference type="GO" id="GO:0016829">
    <property type="term" value="F:lyase activity"/>
    <property type="evidence" value="ECO:0007669"/>
    <property type="project" value="InterPro"/>
</dbReference>
<keyword evidence="4" id="KW-1278">Translocase</keyword>
<keyword evidence="7" id="KW-0813">Transport</keyword>
<evidence type="ECO:0000256" key="5">
    <source>
        <dbReference type="ARBA" id="ARBA00022989"/>
    </source>
</evidence>
<feature type="transmembrane region" description="Helical" evidence="8">
    <location>
        <begin position="246"/>
        <end position="262"/>
    </location>
</feature>
<dbReference type="AlphaFoldDB" id="A0A926F9M4"/>
<keyword evidence="5 8" id="KW-1133">Transmembrane helix</keyword>
<dbReference type="RefSeq" id="WP_178347499.1">
    <property type="nucleotide sequence ID" value="NZ_JACRTE010000009.1"/>
</dbReference>
<evidence type="ECO:0000256" key="3">
    <source>
        <dbReference type="ARBA" id="ARBA00022692"/>
    </source>
</evidence>
<dbReference type="EMBL" id="JACRTE010000009">
    <property type="protein sequence ID" value="MBC8596843.1"/>
    <property type="molecule type" value="Genomic_DNA"/>
</dbReference>
<dbReference type="Proteomes" id="UP000647416">
    <property type="component" value="Unassembled WGS sequence"/>
</dbReference>
<dbReference type="GO" id="GO:0005886">
    <property type="term" value="C:plasma membrane"/>
    <property type="evidence" value="ECO:0007669"/>
    <property type="project" value="UniProtKB-SubCell"/>
</dbReference>
<feature type="transmembrane region" description="Helical" evidence="8">
    <location>
        <begin position="343"/>
        <end position="364"/>
    </location>
</feature>
<keyword evidence="7" id="KW-0915">Sodium</keyword>
<evidence type="ECO:0000256" key="7">
    <source>
        <dbReference type="PIRNR" id="PIRNR015658"/>
    </source>
</evidence>
<evidence type="ECO:0000256" key="4">
    <source>
        <dbReference type="ARBA" id="ARBA00022967"/>
    </source>
</evidence>
<keyword evidence="6 7" id="KW-0472">Membrane</keyword>
<dbReference type="GO" id="GO:0006814">
    <property type="term" value="P:sodium ion transport"/>
    <property type="evidence" value="ECO:0007669"/>
    <property type="project" value="UniProtKB-UniRule"/>
</dbReference>
<sequence length="366" mass="38962">MSDILNNLASISIGQIIMWIIGGVLIYLAIKKDMEPTLLLPIGFGAILVNIPFSGAVGSEGALTTLYNAGIANELFPLILFIGIGAMIDFGPILTNPKLMIFGAAAQFGIFFTLCTASVFFDINDAASIAVIGAADGPTSIVVAQMLNSKYLGAIMVAAYSYMALVPIIQPPVIKLLTTKKERMIRMEYQQKDVSKLTRIIFPIAITVVAGIVSPASVSLIGFLMFGNLIRECGVLNSLSETAQKVLANLVTIFLGITIASQMQAESFLRLETLLILGLGLVAFIFDTAGGVLFAKFLNLFLKKKINPMIGAAGISAFPMSGRTVHKIGLAEDKQNHLLMHSIGVNVSGQIASVIAGGLILNFFMK</sequence>
<evidence type="ECO:0000313" key="10">
    <source>
        <dbReference type="Proteomes" id="UP000647416"/>
    </source>
</evidence>
<dbReference type="PANTHER" id="PTHR35806">
    <property type="entry name" value="OXALOACETATE DECARBOXYLASE BETA CHAIN 2"/>
    <property type="match status" value="1"/>
</dbReference>
<accession>A0A926F9M4</accession>
<dbReference type="PIRSF" id="PIRSF015658">
    <property type="entry name" value="MmdB_OadB"/>
    <property type="match status" value="1"/>
</dbReference>
<comment type="caution">
    <text evidence="9">The sequence shown here is derived from an EMBL/GenBank/DDBJ whole genome shotgun (WGS) entry which is preliminary data.</text>
</comment>
<proteinExistence type="predicted"/>